<dbReference type="AlphaFoldDB" id="A0A1N7RG89"/>
<dbReference type="Proteomes" id="UP000186917">
    <property type="component" value="Unassembled WGS sequence"/>
</dbReference>
<keyword evidence="1" id="KW-1133">Transmembrane helix</keyword>
<keyword evidence="1" id="KW-0472">Membrane</keyword>
<evidence type="ECO:0000259" key="2">
    <source>
        <dbReference type="Pfam" id="PF07786"/>
    </source>
</evidence>
<reference evidence="4" key="1">
    <citation type="submission" date="2017-01" db="EMBL/GenBank/DDBJ databases">
        <authorList>
            <person name="Varghese N."/>
            <person name="Submissions S."/>
        </authorList>
    </citation>
    <scope>NUCLEOTIDE SEQUENCE [LARGE SCALE GENOMIC DNA]</scope>
    <source>
        <strain evidence="4">DSM 21054</strain>
    </source>
</reference>
<dbReference type="STRING" id="477680.SAMN05421788_11527"/>
<feature type="transmembrane region" description="Helical" evidence="1">
    <location>
        <begin position="65"/>
        <end position="85"/>
    </location>
</feature>
<keyword evidence="1" id="KW-0812">Transmembrane</keyword>
<proteinExistence type="predicted"/>
<organism evidence="3 4">
    <name type="scientific">Filimonas lacunae</name>
    <dbReference type="NCBI Taxonomy" id="477680"/>
    <lineage>
        <taxon>Bacteria</taxon>
        <taxon>Pseudomonadati</taxon>
        <taxon>Bacteroidota</taxon>
        <taxon>Chitinophagia</taxon>
        <taxon>Chitinophagales</taxon>
        <taxon>Chitinophagaceae</taxon>
        <taxon>Filimonas</taxon>
    </lineage>
</organism>
<name>A0A1N7RG89_9BACT</name>
<dbReference type="InterPro" id="IPR012429">
    <property type="entry name" value="HGSNAT_cat"/>
</dbReference>
<feature type="domain" description="Heparan-alpha-glucosaminide N-acetyltransferase catalytic" evidence="2">
    <location>
        <begin position="24"/>
        <end position="196"/>
    </location>
</feature>
<dbReference type="EMBL" id="FTOR01000015">
    <property type="protein sequence ID" value="SIT34178.1"/>
    <property type="molecule type" value="Genomic_DNA"/>
</dbReference>
<feature type="transmembrane region" description="Helical" evidence="1">
    <location>
        <begin position="33"/>
        <end position="53"/>
    </location>
</feature>
<accession>A0A1N7RG89</accession>
<dbReference type="Pfam" id="PF07786">
    <property type="entry name" value="HGSNAT_cat"/>
    <property type="match status" value="1"/>
</dbReference>
<evidence type="ECO:0000256" key="1">
    <source>
        <dbReference type="SAM" id="Phobius"/>
    </source>
</evidence>
<evidence type="ECO:0000313" key="4">
    <source>
        <dbReference type="Proteomes" id="UP000186917"/>
    </source>
</evidence>
<feature type="transmembrane region" description="Helical" evidence="1">
    <location>
        <begin position="91"/>
        <end position="111"/>
    </location>
</feature>
<evidence type="ECO:0000313" key="3">
    <source>
        <dbReference type="EMBL" id="SIT34178.1"/>
    </source>
</evidence>
<feature type="transmembrane region" description="Helical" evidence="1">
    <location>
        <begin position="251"/>
        <end position="273"/>
    </location>
</feature>
<gene>
    <name evidence="3" type="ORF">SAMN05421788_11527</name>
</gene>
<feature type="transmembrane region" description="Helical" evidence="1">
    <location>
        <begin position="285"/>
        <end position="305"/>
    </location>
</feature>
<sequence>MALDHVRDFFTNVHYDPTDLSQTNIPLFFTRFITHYCAPVFVFLSGVSIYLGLSKGKSKAAQSRFLLTRGLWLVFAEITLVNIGWSFDISMHFLVLGVIWVIGWSMIILAALIYVKPLYVGCFGLLLIAGHNLLDPIRAASMGSGSWFWKALHESAIINLSYDRKLYLLYPLIPWVGVMALGYWGGGLYKQEAVVRKRILLRAGCGALLLFVVIRWVNIYGDLVPRVVYNEGWKTVLSFINVSKYPPSLDYLLITLGPALIVLSAIDSVQVKASNPALVFGRVPFFYYLLHLYLARSLGYLAAVLTGVHSAEQWTGFGLPVVYGVWLFVVIILYFPCKWYMKFKAKRNDWWLSYL</sequence>
<keyword evidence="4" id="KW-1185">Reference proteome</keyword>
<dbReference type="PANTHER" id="PTHR40407">
    <property type="entry name" value="MEMBRANE PROTEIN-LIKE PROTEIN"/>
    <property type="match status" value="1"/>
</dbReference>
<feature type="transmembrane region" description="Helical" evidence="1">
    <location>
        <begin position="167"/>
        <end position="187"/>
    </location>
</feature>
<feature type="transmembrane region" description="Helical" evidence="1">
    <location>
        <begin position="199"/>
        <end position="217"/>
    </location>
</feature>
<dbReference type="PANTHER" id="PTHR40407:SF1">
    <property type="entry name" value="HEPARAN-ALPHA-GLUCOSAMINIDE N-ACETYLTRANSFERASE CATALYTIC DOMAIN-CONTAINING PROTEIN"/>
    <property type="match status" value="1"/>
</dbReference>
<feature type="transmembrane region" description="Helical" evidence="1">
    <location>
        <begin position="118"/>
        <end position="134"/>
    </location>
</feature>
<feature type="transmembrane region" description="Helical" evidence="1">
    <location>
        <begin position="317"/>
        <end position="337"/>
    </location>
</feature>
<protein>
    <submittedName>
        <fullName evidence="3">Uncharacterized membrane protein</fullName>
    </submittedName>
</protein>